<evidence type="ECO:0000256" key="1">
    <source>
        <dbReference type="ARBA" id="ARBA00009526"/>
    </source>
</evidence>
<dbReference type="Gene3D" id="3.30.460.10">
    <property type="entry name" value="Beta Polymerase, domain 2"/>
    <property type="match status" value="1"/>
</dbReference>
<dbReference type="OMA" id="RIYWTWC"/>
<dbReference type="PROSITE" id="PS50152">
    <property type="entry name" value="25A_SYNTH_3"/>
    <property type="match status" value="1"/>
</dbReference>
<dbReference type="GO" id="GO:0005829">
    <property type="term" value="C:cytosol"/>
    <property type="evidence" value="ECO:0007669"/>
    <property type="project" value="TreeGrafter"/>
</dbReference>
<accession>A0A226DTI2</accession>
<protein>
    <recommendedName>
        <fullName evidence="2">2'-5'-oligoadenylate synthetase 1 domain-containing protein</fullName>
    </recommendedName>
</protein>
<evidence type="ECO:0000259" key="2">
    <source>
        <dbReference type="Pfam" id="PF10421"/>
    </source>
</evidence>
<proteinExistence type="inferred from homology"/>
<evidence type="ECO:0000313" key="3">
    <source>
        <dbReference type="EMBL" id="OXA48144.1"/>
    </source>
</evidence>
<dbReference type="SUPFAM" id="SSF81631">
    <property type="entry name" value="PAP/OAS1 substrate-binding domain"/>
    <property type="match status" value="1"/>
</dbReference>
<dbReference type="GO" id="GO:0005654">
    <property type="term" value="C:nucleoplasm"/>
    <property type="evidence" value="ECO:0007669"/>
    <property type="project" value="TreeGrafter"/>
</dbReference>
<comment type="caution">
    <text evidence="3">The sequence shown here is derived from an EMBL/GenBank/DDBJ whole genome shotgun (WGS) entry which is preliminary data.</text>
</comment>
<dbReference type="PANTHER" id="PTHR11258:SF11">
    <property type="entry name" value="C2H2-TYPE DOMAIN-CONTAINING PROTEIN"/>
    <property type="match status" value="1"/>
</dbReference>
<evidence type="ECO:0000313" key="4">
    <source>
        <dbReference type="Proteomes" id="UP000198287"/>
    </source>
</evidence>
<organism evidence="3 4">
    <name type="scientific">Folsomia candida</name>
    <name type="common">Springtail</name>
    <dbReference type="NCBI Taxonomy" id="158441"/>
    <lineage>
        <taxon>Eukaryota</taxon>
        <taxon>Metazoa</taxon>
        <taxon>Ecdysozoa</taxon>
        <taxon>Arthropoda</taxon>
        <taxon>Hexapoda</taxon>
        <taxon>Collembola</taxon>
        <taxon>Entomobryomorpha</taxon>
        <taxon>Isotomoidea</taxon>
        <taxon>Isotomidae</taxon>
        <taxon>Proisotominae</taxon>
        <taxon>Folsomia</taxon>
    </lineage>
</organism>
<dbReference type="InterPro" id="IPR018952">
    <property type="entry name" value="2-5-oligoAdlate_synth_1_dom2/C"/>
</dbReference>
<feature type="domain" description="2'-5'-oligoadenylate synthetase 1" evidence="2">
    <location>
        <begin position="111"/>
        <end position="239"/>
    </location>
</feature>
<dbReference type="OrthoDB" id="9978031at2759"/>
<dbReference type="Proteomes" id="UP000198287">
    <property type="component" value="Unassembled WGS sequence"/>
</dbReference>
<dbReference type="Gene3D" id="1.10.1410.20">
    <property type="entry name" value="2'-5'-oligoadenylate synthetase 1, domain 2"/>
    <property type="match status" value="1"/>
</dbReference>
<dbReference type="GO" id="GO:0016020">
    <property type="term" value="C:membrane"/>
    <property type="evidence" value="ECO:0007669"/>
    <property type="project" value="TreeGrafter"/>
</dbReference>
<dbReference type="AlphaFoldDB" id="A0A226DTI2"/>
<comment type="similarity">
    <text evidence="1">Belongs to the 2-5A synthase family.</text>
</comment>
<dbReference type="GO" id="GO:0003725">
    <property type="term" value="F:double-stranded RNA binding"/>
    <property type="evidence" value="ECO:0007669"/>
    <property type="project" value="TreeGrafter"/>
</dbReference>
<name>A0A226DTI2_FOLCA</name>
<sequence>LNFNLFNLFCFDQVGGSVGKGTAIGDTDFDVVVFLNDHEPPFDQRVFNEMLAALGTVPGFYLGRQTRYSISFQIRINRLTLDFDLLPATNMLDYDKHAEDMAREQAIEVRRRMQDFANPSAFSSSLAEQTILFMKNKPDDIVKVIKLARYWNQQIEIDEYVKGRSYMIELVACWAQKGQPACNLFTRFVRFLREMEDFSNLRIFFGHHYRRLSVPDEVWEQTPLVMDPCNLYNNLAEGISQNVIGIFEYSAARSLGAIRDGLENVEDLFQGSGMDYDESEYGDDD</sequence>
<dbReference type="Pfam" id="PF10421">
    <property type="entry name" value="OAS1_C"/>
    <property type="match status" value="1"/>
</dbReference>
<keyword evidence="4" id="KW-1185">Reference proteome</keyword>
<dbReference type="SUPFAM" id="SSF81301">
    <property type="entry name" value="Nucleotidyltransferase"/>
    <property type="match status" value="1"/>
</dbReference>
<dbReference type="PANTHER" id="PTHR11258">
    <property type="entry name" value="2-5 OLIGOADENYLATE SYNTHETASE"/>
    <property type="match status" value="1"/>
</dbReference>
<feature type="non-terminal residue" evidence="3">
    <location>
        <position position="1"/>
    </location>
</feature>
<dbReference type="EMBL" id="LNIX01000012">
    <property type="protein sequence ID" value="OXA48144.1"/>
    <property type="molecule type" value="Genomic_DNA"/>
</dbReference>
<gene>
    <name evidence="3" type="ORF">Fcan01_17505</name>
</gene>
<reference evidence="3 4" key="1">
    <citation type="submission" date="2015-12" db="EMBL/GenBank/DDBJ databases">
        <title>The genome of Folsomia candida.</title>
        <authorList>
            <person name="Faddeeva A."/>
            <person name="Derks M.F."/>
            <person name="Anvar Y."/>
            <person name="Smit S."/>
            <person name="Van Straalen N."/>
            <person name="Roelofs D."/>
        </authorList>
    </citation>
    <scope>NUCLEOTIDE SEQUENCE [LARGE SCALE GENOMIC DNA]</scope>
    <source>
        <strain evidence="3 4">VU population</strain>
        <tissue evidence="3">Whole body</tissue>
    </source>
</reference>
<dbReference type="InterPro" id="IPR043519">
    <property type="entry name" value="NT_sf"/>
</dbReference>
<dbReference type="GO" id="GO:0001730">
    <property type="term" value="F:2'-5'-oligoadenylate synthetase activity"/>
    <property type="evidence" value="ECO:0007669"/>
    <property type="project" value="TreeGrafter"/>
</dbReference>